<dbReference type="AlphaFoldDB" id="A0A9W8TZ00"/>
<comment type="caution">
    <text evidence="2">The sequence shown here is derived from an EMBL/GenBank/DDBJ whole genome shotgun (WGS) entry which is preliminary data.</text>
</comment>
<dbReference type="PANTHER" id="PTHR28161:SF1">
    <property type="entry name" value="ATP SYNTHASE SUBUNIT F, MITOCHONDRIAL"/>
    <property type="match status" value="1"/>
</dbReference>
<accession>A0A9W8TZ00</accession>
<evidence type="ECO:0000313" key="3">
    <source>
        <dbReference type="Proteomes" id="UP001142393"/>
    </source>
</evidence>
<keyword evidence="3" id="KW-1185">Reference proteome</keyword>
<keyword evidence="1" id="KW-0812">Transmembrane</keyword>
<feature type="transmembrane region" description="Helical" evidence="1">
    <location>
        <begin position="64"/>
        <end position="83"/>
    </location>
</feature>
<name>A0A9W8TZ00_9AGAR</name>
<proteinExistence type="predicted"/>
<dbReference type="Pfam" id="PF10791">
    <property type="entry name" value="F1F0-ATPsyn_F"/>
    <property type="match status" value="1"/>
</dbReference>
<dbReference type="InterPro" id="IPR019727">
    <property type="entry name" value="ATP_synth_F0_fsu_mt_fun"/>
</dbReference>
<protein>
    <submittedName>
        <fullName evidence="2">Mitochondrial F1-F0 ATP synthase subunit F of fungi-domain-containing protein</fullName>
    </submittedName>
</protein>
<reference evidence="2 3" key="1">
    <citation type="journal article" date="2023" name="Proc. Natl. Acad. Sci. U.S.A.">
        <title>A global phylogenomic analysis of the shiitake genus Lentinula.</title>
        <authorList>
            <person name="Sierra-Patev S."/>
            <person name="Min B."/>
            <person name="Naranjo-Ortiz M."/>
            <person name="Looney B."/>
            <person name="Konkel Z."/>
            <person name="Slot J.C."/>
            <person name="Sakamoto Y."/>
            <person name="Steenwyk J.L."/>
            <person name="Rokas A."/>
            <person name="Carro J."/>
            <person name="Camarero S."/>
            <person name="Ferreira P."/>
            <person name="Molpeceres G."/>
            <person name="Ruiz-Duenas F.J."/>
            <person name="Serrano A."/>
            <person name="Henrissat B."/>
            <person name="Drula E."/>
            <person name="Hughes K.W."/>
            <person name="Mata J.L."/>
            <person name="Ishikawa N.K."/>
            <person name="Vargas-Isla R."/>
            <person name="Ushijima S."/>
            <person name="Smith C.A."/>
            <person name="Donoghue J."/>
            <person name="Ahrendt S."/>
            <person name="Andreopoulos W."/>
            <person name="He G."/>
            <person name="LaButti K."/>
            <person name="Lipzen A."/>
            <person name="Ng V."/>
            <person name="Riley R."/>
            <person name="Sandor L."/>
            <person name="Barry K."/>
            <person name="Martinez A.T."/>
            <person name="Xiao Y."/>
            <person name="Gibbons J.G."/>
            <person name="Terashima K."/>
            <person name="Grigoriev I.V."/>
            <person name="Hibbett D."/>
        </authorList>
    </citation>
    <scope>NUCLEOTIDE SEQUENCE [LARGE SCALE GENOMIC DNA]</scope>
    <source>
        <strain evidence="2 3">TFB7810</strain>
    </source>
</reference>
<keyword evidence="1" id="KW-0472">Membrane</keyword>
<dbReference type="EMBL" id="JANVFU010000004">
    <property type="protein sequence ID" value="KAJ3746180.1"/>
    <property type="molecule type" value="Genomic_DNA"/>
</dbReference>
<dbReference type="PANTHER" id="PTHR28161">
    <property type="entry name" value="ATP SYNTHASE SUBUNIT F, MITOCHONDRIAL"/>
    <property type="match status" value="1"/>
</dbReference>
<gene>
    <name evidence="2" type="ORF">DFH05DRAFT_1394759</name>
</gene>
<evidence type="ECO:0000256" key="1">
    <source>
        <dbReference type="SAM" id="Phobius"/>
    </source>
</evidence>
<dbReference type="Proteomes" id="UP001142393">
    <property type="component" value="Unassembled WGS sequence"/>
</dbReference>
<dbReference type="GO" id="GO:0046933">
    <property type="term" value="F:proton-transporting ATP synthase activity, rotational mechanism"/>
    <property type="evidence" value="ECO:0007669"/>
    <property type="project" value="TreeGrafter"/>
</dbReference>
<sequence length="192" mass="21275">MRASLIRRQLGGLVPPKIATPKSVSGGSGDGLGPLVNFYSKLPKGAATARISGIKGRFFNGANASGLPLLALIGGLFGIGYTIDYHSELLFNFTFSCADASFYNLVHLSEPHLYSLNMSRCIYSEFVIFRTPQESRTLSACSILFQTREGFCQSIHKFVMYRLRIIHTLSFDFSCDLRLKCCDERGAWVKLL</sequence>
<keyword evidence="1" id="KW-1133">Transmembrane helix</keyword>
<evidence type="ECO:0000313" key="2">
    <source>
        <dbReference type="EMBL" id="KAJ3746180.1"/>
    </source>
</evidence>
<organism evidence="2 3">
    <name type="scientific">Lentinula detonsa</name>
    <dbReference type="NCBI Taxonomy" id="2804962"/>
    <lineage>
        <taxon>Eukaryota</taxon>
        <taxon>Fungi</taxon>
        <taxon>Dikarya</taxon>
        <taxon>Basidiomycota</taxon>
        <taxon>Agaricomycotina</taxon>
        <taxon>Agaricomycetes</taxon>
        <taxon>Agaricomycetidae</taxon>
        <taxon>Agaricales</taxon>
        <taxon>Marasmiineae</taxon>
        <taxon>Omphalotaceae</taxon>
        <taxon>Lentinula</taxon>
    </lineage>
</organism>